<organism evidence="1">
    <name type="scientific">Roseihalotalea indica</name>
    <dbReference type="NCBI Taxonomy" id="2867963"/>
    <lineage>
        <taxon>Bacteria</taxon>
        <taxon>Pseudomonadati</taxon>
        <taxon>Bacteroidota</taxon>
        <taxon>Cytophagia</taxon>
        <taxon>Cytophagales</taxon>
        <taxon>Catalimonadaceae</taxon>
        <taxon>Roseihalotalea</taxon>
    </lineage>
</organism>
<dbReference type="NCBIfam" id="TIGR03519">
    <property type="entry name" value="T9SS_PorP_fam"/>
    <property type="match status" value="1"/>
</dbReference>
<sequence>MHATKLHITLIGLLVSNMVCWHQAQGQKIRFSQYQAAPIYVNPAMTGASSNPVIHLNSRFQQFGAVAYRTGVASIALPLFLSEREELSSGGIAASFLQDVAGQSGEYRTSCAQLSAAYNVYLNRYGTQWFSLGIQTGYQQTSVNFSALQWPSQLRYNGFTSGTNPSEAYNNQLGFFGIDAGILWMYDPTTNPLQDSPPFRLFAGFSVNHLNEPSLRWISSSDNALARGYCAQTGGTFTLSHRLFLSPDVLAMWQDQFFTYQVGSMFTYQTQYSTPTNPVPSDLKLMAGTWYREDAAMVFLIGLGGRKWQAAISYDANTSSDRRGLSNQYAMEVSLQYQWFTNKSPKKQSTPLF</sequence>
<proteinExistence type="predicted"/>
<name>A0AA49GSH7_9BACT</name>
<protein>
    <submittedName>
        <fullName evidence="1">PorP/SprF family type IX secretion system membrane protein</fullName>
    </submittedName>
</protein>
<reference evidence="1" key="1">
    <citation type="journal article" date="2023" name="Comput. Struct. Biotechnol. J.">
        <title>Discovery of a novel marine Bacteroidetes with a rich repertoire of carbohydrate-active enzymes.</title>
        <authorList>
            <person name="Chen B."/>
            <person name="Liu G."/>
            <person name="Chen Q."/>
            <person name="Wang H."/>
            <person name="Liu L."/>
            <person name="Tang K."/>
        </authorList>
    </citation>
    <scope>NUCLEOTIDE SEQUENCE</scope>
    <source>
        <strain evidence="1">TK19036</strain>
    </source>
</reference>
<reference evidence="1" key="2">
    <citation type="journal article" date="2024" name="Antonie Van Leeuwenhoek">
        <title>Roseihalotalea indica gen. nov., sp. nov., a halophilic Bacteroidetes from mesopelagic Southwest Indian Ocean with higher carbohydrate metabolic potential.</title>
        <authorList>
            <person name="Chen B."/>
            <person name="Zhang M."/>
            <person name="Lin D."/>
            <person name="Ye J."/>
            <person name="Tang K."/>
        </authorList>
    </citation>
    <scope>NUCLEOTIDE SEQUENCE</scope>
    <source>
        <strain evidence="1">TK19036</strain>
    </source>
</reference>
<evidence type="ECO:0000313" key="1">
    <source>
        <dbReference type="EMBL" id="WKN36509.1"/>
    </source>
</evidence>
<dbReference type="EMBL" id="CP120682">
    <property type="protein sequence ID" value="WKN36509.1"/>
    <property type="molecule type" value="Genomic_DNA"/>
</dbReference>
<dbReference type="AlphaFoldDB" id="A0AA49GSH7"/>
<accession>A0AA49GSH7</accession>
<gene>
    <name evidence="1" type="ORF">K4G66_29545</name>
</gene>
<dbReference type="InterPro" id="IPR019861">
    <property type="entry name" value="PorP/SprF_Bacteroidetes"/>
</dbReference>
<dbReference type="Pfam" id="PF11751">
    <property type="entry name" value="PorP_SprF"/>
    <property type="match status" value="1"/>
</dbReference>